<feature type="domain" description="Glutamine amidotransferase" evidence="1">
    <location>
        <begin position="83"/>
        <end position="246"/>
    </location>
</feature>
<dbReference type="Pfam" id="PF00117">
    <property type="entry name" value="GATase"/>
    <property type="match status" value="1"/>
</dbReference>
<dbReference type="PROSITE" id="PS51273">
    <property type="entry name" value="GATASE_TYPE_1"/>
    <property type="match status" value="1"/>
</dbReference>
<dbReference type="PANTHER" id="PTHR42695">
    <property type="entry name" value="GLUTAMINE AMIDOTRANSFERASE YLR126C-RELATED"/>
    <property type="match status" value="1"/>
</dbReference>
<name>A0A916SYI4_9SPHN</name>
<dbReference type="InterPro" id="IPR044992">
    <property type="entry name" value="ChyE-like"/>
</dbReference>
<evidence type="ECO:0000313" key="3">
    <source>
        <dbReference type="Proteomes" id="UP000623067"/>
    </source>
</evidence>
<dbReference type="CDD" id="cd01741">
    <property type="entry name" value="GATase1_1"/>
    <property type="match status" value="1"/>
</dbReference>
<evidence type="ECO:0000313" key="2">
    <source>
        <dbReference type="EMBL" id="GGB19977.1"/>
    </source>
</evidence>
<dbReference type="Proteomes" id="UP000623067">
    <property type="component" value="Unassembled WGS sequence"/>
</dbReference>
<organism evidence="2 3">
    <name type="scientific">Sphingomonas metalli</name>
    <dbReference type="NCBI Taxonomy" id="1779358"/>
    <lineage>
        <taxon>Bacteria</taxon>
        <taxon>Pseudomonadati</taxon>
        <taxon>Pseudomonadota</taxon>
        <taxon>Alphaproteobacteria</taxon>
        <taxon>Sphingomonadales</taxon>
        <taxon>Sphingomonadaceae</taxon>
        <taxon>Sphingomonas</taxon>
    </lineage>
</organism>
<dbReference type="Gene3D" id="3.40.50.880">
    <property type="match status" value="1"/>
</dbReference>
<keyword evidence="3" id="KW-1185">Reference proteome</keyword>
<proteinExistence type="predicted"/>
<protein>
    <recommendedName>
        <fullName evidence="1">Glutamine amidotransferase domain-containing protein</fullName>
    </recommendedName>
</protein>
<comment type="caution">
    <text evidence="2">The sequence shown here is derived from an EMBL/GenBank/DDBJ whole genome shotgun (WGS) entry which is preliminary data.</text>
</comment>
<dbReference type="AlphaFoldDB" id="A0A916SYI4"/>
<dbReference type="InterPro" id="IPR017926">
    <property type="entry name" value="GATASE"/>
</dbReference>
<dbReference type="InterPro" id="IPR029062">
    <property type="entry name" value="Class_I_gatase-like"/>
</dbReference>
<sequence length="340" mass="36514">MSGQQQKRPGFTAGAFFFSPQVIAHISRPGRYPRAMHHTPPLRFLIAESETADERAARRDSVGRSAGESYAATLEELAPGCTTTRIRPADADGDRLTVDAIAVYDAVFLTGSPLHVYSDTPEVRRELAFMRAVFASGTPAFGSCAGLQIAVAAAGGTVRRMQPRQEAGIARRLYATEAGRTHPLLADRPAVWDAPAIHGDEVETLPAGATLLATSAAVRVQAVEIRQGQGIFWGVQYHPELAPGEIAAALRRQADSLIEDGLARDHEDVEAQAALLDALHDAPDDHAVRWRLGIDAAFADQPRRRSELIAFIERLVIPTRDGRAQVLRATSVVAGASPGL</sequence>
<accession>A0A916SYI4</accession>
<dbReference type="PANTHER" id="PTHR42695:SF5">
    <property type="entry name" value="GLUTAMINE AMIDOTRANSFERASE YLR126C-RELATED"/>
    <property type="match status" value="1"/>
</dbReference>
<dbReference type="GO" id="GO:0005829">
    <property type="term" value="C:cytosol"/>
    <property type="evidence" value="ECO:0007669"/>
    <property type="project" value="TreeGrafter"/>
</dbReference>
<dbReference type="SUPFAM" id="SSF52317">
    <property type="entry name" value="Class I glutamine amidotransferase-like"/>
    <property type="match status" value="1"/>
</dbReference>
<reference evidence="2" key="1">
    <citation type="journal article" date="2014" name="Int. J. Syst. Evol. Microbiol.">
        <title>Complete genome sequence of Corynebacterium casei LMG S-19264T (=DSM 44701T), isolated from a smear-ripened cheese.</title>
        <authorList>
            <consortium name="US DOE Joint Genome Institute (JGI-PGF)"/>
            <person name="Walter F."/>
            <person name="Albersmeier A."/>
            <person name="Kalinowski J."/>
            <person name="Ruckert C."/>
        </authorList>
    </citation>
    <scope>NUCLEOTIDE SEQUENCE</scope>
    <source>
        <strain evidence="2">CGMCC 1.15330</strain>
    </source>
</reference>
<reference evidence="2" key="2">
    <citation type="submission" date="2020-09" db="EMBL/GenBank/DDBJ databases">
        <authorList>
            <person name="Sun Q."/>
            <person name="Zhou Y."/>
        </authorList>
    </citation>
    <scope>NUCLEOTIDE SEQUENCE</scope>
    <source>
        <strain evidence="2">CGMCC 1.15330</strain>
    </source>
</reference>
<gene>
    <name evidence="2" type="ORF">GCM10011380_06910</name>
</gene>
<dbReference type="EMBL" id="BMIH01000001">
    <property type="protein sequence ID" value="GGB19977.1"/>
    <property type="molecule type" value="Genomic_DNA"/>
</dbReference>
<evidence type="ECO:0000259" key="1">
    <source>
        <dbReference type="Pfam" id="PF00117"/>
    </source>
</evidence>